<dbReference type="RefSeq" id="WP_349545601.1">
    <property type="nucleotide sequence ID" value="NZ_JAOALG010000002.1"/>
</dbReference>
<evidence type="ECO:0000256" key="1">
    <source>
        <dbReference type="SAM" id="Phobius"/>
    </source>
</evidence>
<organism evidence="2 3">
    <name type="scientific">Paraburkholderia acidicola</name>
    <dbReference type="NCBI Taxonomy" id="1912599"/>
    <lineage>
        <taxon>Bacteria</taxon>
        <taxon>Pseudomonadati</taxon>
        <taxon>Pseudomonadota</taxon>
        <taxon>Betaproteobacteria</taxon>
        <taxon>Burkholderiales</taxon>
        <taxon>Burkholderiaceae</taxon>
        <taxon>Paraburkholderia</taxon>
    </lineage>
</organism>
<keyword evidence="1" id="KW-0472">Membrane</keyword>
<name>A0ABV1LXX3_9BURK</name>
<evidence type="ECO:0000313" key="2">
    <source>
        <dbReference type="EMBL" id="MEQ5844057.1"/>
    </source>
</evidence>
<accession>A0ABV1LXX3</accession>
<dbReference type="Proteomes" id="UP001469089">
    <property type="component" value="Unassembled WGS sequence"/>
</dbReference>
<reference evidence="2 3" key="1">
    <citation type="journal article" date="2024" name="Chem. Sci.">
        <title>Discovery of a lagriamide polyketide by integrated genome mining, isotopic labeling, and untargeted metabolomics.</title>
        <authorList>
            <person name="Fergusson C.H."/>
            <person name="Saulog J."/>
            <person name="Paulo B.S."/>
            <person name="Wilson D.M."/>
            <person name="Liu D.Y."/>
            <person name="Morehouse N.J."/>
            <person name="Waterworth S."/>
            <person name="Barkei J."/>
            <person name="Gray C.A."/>
            <person name="Kwan J.C."/>
            <person name="Eustaquio A.S."/>
            <person name="Linington R.G."/>
        </authorList>
    </citation>
    <scope>NUCLEOTIDE SEQUENCE [LARGE SCALE GENOMIC DNA]</scope>
    <source>
        <strain evidence="2 3">RL17-338-BIF-B</strain>
    </source>
</reference>
<comment type="caution">
    <text evidence="2">The sequence shown here is derived from an EMBL/GenBank/DDBJ whole genome shotgun (WGS) entry which is preliminary data.</text>
</comment>
<sequence length="88" mass="9377">MKLLDDGNLREGIRISLITVGVTLVVGSVSVGLDSLALKIVFIAGVAIAAIGGYASQAHMLRIKPFDNSYKKARASYKSEEDKQDGPK</sequence>
<proteinExistence type="predicted"/>
<protein>
    <submittedName>
        <fullName evidence="2">Uncharacterized protein</fullName>
    </submittedName>
</protein>
<feature type="transmembrane region" description="Helical" evidence="1">
    <location>
        <begin position="12"/>
        <end position="30"/>
    </location>
</feature>
<evidence type="ECO:0000313" key="3">
    <source>
        <dbReference type="Proteomes" id="UP001469089"/>
    </source>
</evidence>
<feature type="transmembrane region" description="Helical" evidence="1">
    <location>
        <begin position="36"/>
        <end position="55"/>
    </location>
</feature>
<keyword evidence="1" id="KW-0812">Transmembrane</keyword>
<dbReference type="EMBL" id="JAOALG010000002">
    <property type="protein sequence ID" value="MEQ5844057.1"/>
    <property type="molecule type" value="Genomic_DNA"/>
</dbReference>
<keyword evidence="3" id="KW-1185">Reference proteome</keyword>
<keyword evidence="1" id="KW-1133">Transmembrane helix</keyword>
<gene>
    <name evidence="2" type="ORF">N0A02_31850</name>
</gene>